<gene>
    <name evidence="4" type="ORF">KFL_000090600</name>
</gene>
<feature type="repeat" description="ANK" evidence="3">
    <location>
        <begin position="96"/>
        <end position="128"/>
    </location>
</feature>
<keyword evidence="2 3" id="KW-0040">ANK repeat</keyword>
<reference evidence="4 5" key="1">
    <citation type="journal article" date="2014" name="Nat. Commun.">
        <title>Klebsormidium flaccidum genome reveals primary factors for plant terrestrial adaptation.</title>
        <authorList>
            <person name="Hori K."/>
            <person name="Maruyama F."/>
            <person name="Fujisawa T."/>
            <person name="Togashi T."/>
            <person name="Yamamoto N."/>
            <person name="Seo M."/>
            <person name="Sato S."/>
            <person name="Yamada T."/>
            <person name="Mori H."/>
            <person name="Tajima N."/>
            <person name="Moriyama T."/>
            <person name="Ikeuchi M."/>
            <person name="Watanabe M."/>
            <person name="Wada H."/>
            <person name="Kobayashi K."/>
            <person name="Saito M."/>
            <person name="Masuda T."/>
            <person name="Sasaki-Sekimoto Y."/>
            <person name="Mashiguchi K."/>
            <person name="Awai K."/>
            <person name="Shimojima M."/>
            <person name="Masuda S."/>
            <person name="Iwai M."/>
            <person name="Nobusawa T."/>
            <person name="Narise T."/>
            <person name="Kondo S."/>
            <person name="Saito H."/>
            <person name="Sato R."/>
            <person name="Murakawa M."/>
            <person name="Ihara Y."/>
            <person name="Oshima-Yamada Y."/>
            <person name="Ohtaka K."/>
            <person name="Satoh M."/>
            <person name="Sonobe K."/>
            <person name="Ishii M."/>
            <person name="Ohtani R."/>
            <person name="Kanamori-Sato M."/>
            <person name="Honoki R."/>
            <person name="Miyazaki D."/>
            <person name="Mochizuki H."/>
            <person name="Umetsu J."/>
            <person name="Higashi K."/>
            <person name="Shibata D."/>
            <person name="Kamiya Y."/>
            <person name="Sato N."/>
            <person name="Nakamura Y."/>
            <person name="Tabata S."/>
            <person name="Ida S."/>
            <person name="Kurokawa K."/>
            <person name="Ohta H."/>
        </authorList>
    </citation>
    <scope>NUCLEOTIDE SEQUENCE [LARGE SCALE GENOMIC DNA]</scope>
    <source>
        <strain evidence="4 5">NIES-2285</strain>
    </source>
</reference>
<dbReference type="SMART" id="SM00248">
    <property type="entry name" value="ANK"/>
    <property type="match status" value="2"/>
</dbReference>
<dbReference type="STRING" id="105231.A0A1Y1HIB2"/>
<organism evidence="4 5">
    <name type="scientific">Klebsormidium nitens</name>
    <name type="common">Green alga</name>
    <name type="synonym">Ulothrix nitens</name>
    <dbReference type="NCBI Taxonomy" id="105231"/>
    <lineage>
        <taxon>Eukaryota</taxon>
        <taxon>Viridiplantae</taxon>
        <taxon>Streptophyta</taxon>
        <taxon>Klebsormidiophyceae</taxon>
        <taxon>Klebsormidiales</taxon>
        <taxon>Klebsormidiaceae</taxon>
        <taxon>Klebsormidium</taxon>
    </lineage>
</organism>
<sequence>MVHELEYKDACNYLPIYFGWFLRSKEMEHRNLQHEHVGPGGACACSSHAPSGVEQGLEELNFQRSLSGAALSGDLNKVRRILDRTPLQGGQDDDQGGYTPLHYAARNGHQDICRLLLERGAVVDARTPAGRATPLHRAAYGGHVDIVKLLLRHGADPRAKDADGQTPHDKAVGSEAAVIVKPVRKASGGGLLARGVVFFLIEPHPEKVGRARWSRTVAEHRFRERTTAAFESCEDQTLQK</sequence>
<dbReference type="InterPro" id="IPR002110">
    <property type="entry name" value="Ankyrin_rpt"/>
</dbReference>
<dbReference type="Proteomes" id="UP000054558">
    <property type="component" value="Unassembled WGS sequence"/>
</dbReference>
<dbReference type="Gene3D" id="1.25.40.20">
    <property type="entry name" value="Ankyrin repeat-containing domain"/>
    <property type="match status" value="1"/>
</dbReference>
<dbReference type="GO" id="GO:0005634">
    <property type="term" value="C:nucleus"/>
    <property type="evidence" value="ECO:0000318"/>
    <property type="project" value="GO_Central"/>
</dbReference>
<keyword evidence="1" id="KW-0677">Repeat</keyword>
<keyword evidence="5" id="KW-1185">Reference proteome</keyword>
<dbReference type="PROSITE" id="PS50297">
    <property type="entry name" value="ANK_REP_REGION"/>
    <property type="match status" value="2"/>
</dbReference>
<evidence type="ECO:0000256" key="3">
    <source>
        <dbReference type="PROSITE-ProRule" id="PRU00023"/>
    </source>
</evidence>
<name>A0A1Y1HIB2_KLENI</name>
<protein>
    <submittedName>
        <fullName evidence="4">Uncharacterized protein</fullName>
    </submittedName>
</protein>
<dbReference type="Pfam" id="PF13637">
    <property type="entry name" value="Ank_4"/>
    <property type="match status" value="1"/>
</dbReference>
<dbReference type="EMBL" id="DF236958">
    <property type="protein sequence ID" value="GAQ78214.1"/>
    <property type="molecule type" value="Genomic_DNA"/>
</dbReference>
<accession>A0A1Y1HIB2</accession>
<proteinExistence type="predicted"/>
<evidence type="ECO:0000313" key="5">
    <source>
        <dbReference type="Proteomes" id="UP000054558"/>
    </source>
</evidence>
<dbReference type="AlphaFoldDB" id="A0A1Y1HIB2"/>
<dbReference type="PANTHER" id="PTHR24171:SF9">
    <property type="entry name" value="ANKYRIN REPEAT DOMAIN-CONTAINING PROTEIN 39"/>
    <property type="match status" value="1"/>
</dbReference>
<evidence type="ECO:0000313" key="4">
    <source>
        <dbReference type="EMBL" id="GAQ78214.1"/>
    </source>
</evidence>
<dbReference type="OrthoDB" id="7729168at2759"/>
<evidence type="ECO:0000256" key="2">
    <source>
        <dbReference type="ARBA" id="ARBA00023043"/>
    </source>
</evidence>
<dbReference type="PANTHER" id="PTHR24171">
    <property type="entry name" value="ANKYRIN REPEAT DOMAIN-CONTAINING PROTEIN 39-RELATED"/>
    <property type="match status" value="1"/>
</dbReference>
<evidence type="ECO:0000256" key="1">
    <source>
        <dbReference type="ARBA" id="ARBA00022737"/>
    </source>
</evidence>
<dbReference type="PRINTS" id="PR01415">
    <property type="entry name" value="ANKYRIN"/>
</dbReference>
<dbReference type="InterPro" id="IPR036770">
    <property type="entry name" value="Ankyrin_rpt-contain_sf"/>
</dbReference>
<dbReference type="GO" id="GO:0005737">
    <property type="term" value="C:cytoplasm"/>
    <property type="evidence" value="ECO:0000318"/>
    <property type="project" value="GO_Central"/>
</dbReference>
<dbReference type="SUPFAM" id="SSF48403">
    <property type="entry name" value="Ankyrin repeat"/>
    <property type="match status" value="1"/>
</dbReference>
<dbReference type="PROSITE" id="PS50088">
    <property type="entry name" value="ANK_REPEAT"/>
    <property type="match status" value="2"/>
</dbReference>
<feature type="repeat" description="ANK" evidence="3">
    <location>
        <begin position="130"/>
        <end position="162"/>
    </location>
</feature>